<dbReference type="PANTHER" id="PTHR13754:SF13">
    <property type="entry name" value="METALLO-BETA-LACTAMASE SUPERFAMILY PROTEIN (AFU_ORTHOLOGUE AFUA_3G07630)"/>
    <property type="match status" value="1"/>
</dbReference>
<protein>
    <submittedName>
        <fullName evidence="2">Metallo-beta-lactamase superfamily</fullName>
    </submittedName>
</protein>
<dbReference type="CDD" id="cd07713">
    <property type="entry name" value="DHPS-like_MBL-fold"/>
    <property type="match status" value="1"/>
</dbReference>
<name>A0A2P6VEW6_9CHLO</name>
<dbReference type="GO" id="GO:0016740">
    <property type="term" value="F:transferase activity"/>
    <property type="evidence" value="ECO:0007669"/>
    <property type="project" value="TreeGrafter"/>
</dbReference>
<keyword evidence="3" id="KW-1185">Reference proteome</keyword>
<dbReference type="InterPro" id="IPR036866">
    <property type="entry name" value="RibonucZ/Hydroxyglut_hydro"/>
</dbReference>
<dbReference type="OrthoDB" id="1470350at2759"/>
<evidence type="ECO:0000259" key="1">
    <source>
        <dbReference type="Pfam" id="PF12706"/>
    </source>
</evidence>
<evidence type="ECO:0000313" key="3">
    <source>
        <dbReference type="Proteomes" id="UP000239649"/>
    </source>
</evidence>
<gene>
    <name evidence="2" type="ORF">C2E20_4044</name>
</gene>
<sequence length="369" mass="38490">MDPQRDWREVEWLRVTVLVDNITDMLSEPPAAAGAGAGAACSYTSEKHRHVAAVRSGAAPCLDFRKGLLAAHGLSLLLTAQPAGGGSPRTLLFDAGPDALVLRTNFERMGVDAAAIEAVVLSHWHMDHSGGLPAAAQMIAKAHTATAWASVHGPPPPAVIDVHPRRPARRGALLPDGSAVPFNADPKLSELRITGATVVEEHAEPHTLCGGCFYVSGAIPRQTSYEGGNPGNATQWEEGGAWQADPLVEDERFLAVRVRGRGPVVLSACSHAGVVNVLRAASLAAGGDAPHAVIGGLHLSTPDCVDRIQDTVDDIKAMAPALVVAGHCTGWRAQAALVAALPDRCMPGTVGAIYEFREPVEEREGGAPA</sequence>
<evidence type="ECO:0000313" key="2">
    <source>
        <dbReference type="EMBL" id="PSC72632.1"/>
    </source>
</evidence>
<dbReference type="PANTHER" id="PTHR13754">
    <property type="entry name" value="METALLO-BETA-LACTAMASE SUPERFAMILY PROTEIN"/>
    <property type="match status" value="1"/>
</dbReference>
<dbReference type="InterPro" id="IPR001279">
    <property type="entry name" value="Metallo-B-lactamas"/>
</dbReference>
<dbReference type="InterPro" id="IPR052926">
    <property type="entry name" value="Metallo-beta-lactamase_dom"/>
</dbReference>
<dbReference type="Gene3D" id="3.60.15.10">
    <property type="entry name" value="Ribonuclease Z/Hydroxyacylglutathione hydrolase-like"/>
    <property type="match status" value="1"/>
</dbReference>
<dbReference type="Pfam" id="PF12706">
    <property type="entry name" value="Lactamase_B_2"/>
    <property type="match status" value="1"/>
</dbReference>
<accession>A0A2P6VEW6</accession>
<proteinExistence type="predicted"/>
<dbReference type="InterPro" id="IPR041712">
    <property type="entry name" value="DHPS-like_MBL-fold"/>
</dbReference>
<dbReference type="Proteomes" id="UP000239649">
    <property type="component" value="Unassembled WGS sequence"/>
</dbReference>
<reference evidence="2 3" key="1">
    <citation type="journal article" date="2018" name="Plant J.">
        <title>Genome sequences of Chlorella sorokiniana UTEX 1602 and Micractinium conductrix SAG 241.80: implications to maltose excretion by a green alga.</title>
        <authorList>
            <person name="Arriola M.B."/>
            <person name="Velmurugan N."/>
            <person name="Zhang Y."/>
            <person name="Plunkett M.H."/>
            <person name="Hondzo H."/>
            <person name="Barney B.M."/>
        </authorList>
    </citation>
    <scope>NUCLEOTIDE SEQUENCE [LARGE SCALE GENOMIC DNA]</scope>
    <source>
        <strain evidence="2 3">SAG 241.80</strain>
    </source>
</reference>
<dbReference type="EMBL" id="LHPF02000009">
    <property type="protein sequence ID" value="PSC72632.1"/>
    <property type="molecule type" value="Genomic_DNA"/>
</dbReference>
<organism evidence="2 3">
    <name type="scientific">Micractinium conductrix</name>
    <dbReference type="NCBI Taxonomy" id="554055"/>
    <lineage>
        <taxon>Eukaryota</taxon>
        <taxon>Viridiplantae</taxon>
        <taxon>Chlorophyta</taxon>
        <taxon>core chlorophytes</taxon>
        <taxon>Trebouxiophyceae</taxon>
        <taxon>Chlorellales</taxon>
        <taxon>Chlorellaceae</taxon>
        <taxon>Chlorella clade</taxon>
        <taxon>Micractinium</taxon>
    </lineage>
</organism>
<dbReference type="SUPFAM" id="SSF56281">
    <property type="entry name" value="Metallo-hydrolase/oxidoreductase"/>
    <property type="match status" value="1"/>
</dbReference>
<comment type="caution">
    <text evidence="2">The sequence shown here is derived from an EMBL/GenBank/DDBJ whole genome shotgun (WGS) entry which is preliminary data.</text>
</comment>
<feature type="domain" description="Metallo-beta-lactamase" evidence="1">
    <location>
        <begin position="89"/>
        <end position="155"/>
    </location>
</feature>
<dbReference type="AlphaFoldDB" id="A0A2P6VEW6"/>
<dbReference type="STRING" id="554055.A0A2P6VEW6"/>